<protein>
    <submittedName>
        <fullName evidence="3">Uncharacterized protein</fullName>
    </submittedName>
</protein>
<dbReference type="STRING" id="1210090.GCA_001613185_03426"/>
<feature type="transmembrane region" description="Helical" evidence="2">
    <location>
        <begin position="268"/>
        <end position="288"/>
    </location>
</feature>
<dbReference type="AlphaFoldDB" id="A0A366DNW4"/>
<evidence type="ECO:0000313" key="3">
    <source>
        <dbReference type="EMBL" id="RBO91787.1"/>
    </source>
</evidence>
<comment type="caution">
    <text evidence="3">The sequence shown here is derived from an EMBL/GenBank/DDBJ whole genome shotgun (WGS) entry which is preliminary data.</text>
</comment>
<gene>
    <name evidence="3" type="ORF">DFR74_104496</name>
</gene>
<organism evidence="3 4">
    <name type="scientific">Nocardia puris</name>
    <dbReference type="NCBI Taxonomy" id="208602"/>
    <lineage>
        <taxon>Bacteria</taxon>
        <taxon>Bacillati</taxon>
        <taxon>Actinomycetota</taxon>
        <taxon>Actinomycetes</taxon>
        <taxon>Mycobacteriales</taxon>
        <taxon>Nocardiaceae</taxon>
        <taxon>Nocardia</taxon>
    </lineage>
</organism>
<dbReference type="Proteomes" id="UP000252586">
    <property type="component" value="Unassembled WGS sequence"/>
</dbReference>
<keyword evidence="4" id="KW-1185">Reference proteome</keyword>
<proteinExistence type="predicted"/>
<evidence type="ECO:0000256" key="1">
    <source>
        <dbReference type="SAM" id="MobiDB-lite"/>
    </source>
</evidence>
<keyword evidence="2" id="KW-1133">Transmembrane helix</keyword>
<evidence type="ECO:0000313" key="4">
    <source>
        <dbReference type="Proteomes" id="UP000252586"/>
    </source>
</evidence>
<feature type="compositionally biased region" description="Low complexity" evidence="1">
    <location>
        <begin position="121"/>
        <end position="131"/>
    </location>
</feature>
<keyword evidence="2" id="KW-0472">Membrane</keyword>
<keyword evidence="2" id="KW-0812">Transmembrane</keyword>
<accession>A0A366DNW4</accession>
<feature type="region of interest" description="Disordered" evidence="1">
    <location>
        <begin position="65"/>
        <end position="142"/>
    </location>
</feature>
<feature type="transmembrane region" description="Helical" evidence="2">
    <location>
        <begin position="9"/>
        <end position="29"/>
    </location>
</feature>
<dbReference type="RefSeq" id="WP_067509796.1">
    <property type="nucleotide sequence ID" value="NZ_CP107943.1"/>
</dbReference>
<dbReference type="EMBL" id="QNRE01000004">
    <property type="protein sequence ID" value="RBO91787.1"/>
    <property type="molecule type" value="Genomic_DNA"/>
</dbReference>
<feature type="transmembrane region" description="Helical" evidence="2">
    <location>
        <begin position="35"/>
        <end position="54"/>
    </location>
</feature>
<sequence length="294" mass="30416">MSPRAGHPLSYPLAVTAGALAVCAAWIPFATIDQGAAISTVALAIVGYTGFRVCRALGVLSNGLPVGESSGSATGSGRRDSDAGGSERVPGGTTARDTVGTSTTSATGAGRGRGGDPEPSPGTAAGAAPVPGKHPQRIPTGATVHITRIRQQHRLTSRTWLEVTTPGQPTHWLPVYFDPALLTLTPQNATATTHSLHTESLRLYPSGRARTTEPPGRLIDNPTRPTPDAPTLTATTTRLPRRLLLDAQPAVAAPFAALLWIYLDGGTLWTFTAALTVAFATATWLPAIRGSDPS</sequence>
<feature type="transmembrane region" description="Helical" evidence="2">
    <location>
        <begin position="243"/>
        <end position="262"/>
    </location>
</feature>
<name>A0A366DNW4_9NOCA</name>
<feature type="region of interest" description="Disordered" evidence="1">
    <location>
        <begin position="206"/>
        <end position="234"/>
    </location>
</feature>
<reference evidence="3 4" key="1">
    <citation type="submission" date="2018-06" db="EMBL/GenBank/DDBJ databases">
        <title>Genomic Encyclopedia of Type Strains, Phase IV (KMG-IV): sequencing the most valuable type-strain genomes for metagenomic binning, comparative biology and taxonomic classification.</title>
        <authorList>
            <person name="Goeker M."/>
        </authorList>
    </citation>
    <scope>NUCLEOTIDE SEQUENCE [LARGE SCALE GENOMIC DNA]</scope>
    <source>
        <strain evidence="3 4">DSM 44599</strain>
    </source>
</reference>
<evidence type="ECO:0000256" key="2">
    <source>
        <dbReference type="SAM" id="Phobius"/>
    </source>
</evidence>